<dbReference type="Pfam" id="PF07727">
    <property type="entry name" value="RVT_2"/>
    <property type="match status" value="1"/>
</dbReference>
<dbReference type="EMBL" id="JAUUTY010000003">
    <property type="protein sequence ID" value="KAK1665783.1"/>
    <property type="molecule type" value="Genomic_DNA"/>
</dbReference>
<comment type="caution">
    <text evidence="3">The sequence shown here is derived from an EMBL/GenBank/DDBJ whole genome shotgun (WGS) entry which is preliminary data.</text>
</comment>
<organism evidence="3 4">
    <name type="scientific">Lolium multiflorum</name>
    <name type="common">Italian ryegrass</name>
    <name type="synonym">Lolium perenne subsp. multiflorum</name>
    <dbReference type="NCBI Taxonomy" id="4521"/>
    <lineage>
        <taxon>Eukaryota</taxon>
        <taxon>Viridiplantae</taxon>
        <taxon>Streptophyta</taxon>
        <taxon>Embryophyta</taxon>
        <taxon>Tracheophyta</taxon>
        <taxon>Spermatophyta</taxon>
        <taxon>Magnoliopsida</taxon>
        <taxon>Liliopsida</taxon>
        <taxon>Poales</taxon>
        <taxon>Poaceae</taxon>
        <taxon>BOP clade</taxon>
        <taxon>Pooideae</taxon>
        <taxon>Poodae</taxon>
        <taxon>Poeae</taxon>
        <taxon>Poeae Chloroplast Group 2 (Poeae type)</taxon>
        <taxon>Loliodinae</taxon>
        <taxon>Loliinae</taxon>
        <taxon>Lolium</taxon>
    </lineage>
</organism>
<keyword evidence="1" id="KW-0812">Transmembrane</keyword>
<dbReference type="InterPro" id="IPR013103">
    <property type="entry name" value="RVT_2"/>
</dbReference>
<gene>
    <name evidence="3" type="ORF">QYE76_053942</name>
</gene>
<evidence type="ECO:0000313" key="4">
    <source>
        <dbReference type="Proteomes" id="UP001231189"/>
    </source>
</evidence>
<evidence type="ECO:0000259" key="2">
    <source>
        <dbReference type="Pfam" id="PF07727"/>
    </source>
</evidence>
<evidence type="ECO:0000256" key="1">
    <source>
        <dbReference type="SAM" id="Phobius"/>
    </source>
</evidence>
<feature type="transmembrane region" description="Helical" evidence="1">
    <location>
        <begin position="45"/>
        <end position="63"/>
    </location>
</feature>
<keyword evidence="1" id="KW-1133">Transmembrane helix</keyword>
<sequence length="344" mass="38484">MSSDDDFPNDDFFPDIDNLFRNLNMGDNQDAAAANVGRYKFLSSSFQILLEFLVLLFGVYAIGRKDLLHADEKRLTCCLSIDYRFLIVKSEVSDMHVGTIMESNDATFFEDIFSMKDMSGSSNQEMPSSSSRELVTIPEPTIAIEHYDNHVEDDNEAPKMSKRQRTAKSFGHDFIVYLVDDTPTSSSETYASQDADYWKEAIRSEMDSILANETWEVTDRPYGCKPVGCKWVFKKKLRPDGTNENYKAQLVTKGYTKKEGHRNPASRRPVRVRGNQVFGERLRVTTGNTTSSDDDFPNDGFFPDIDNLNMGDNQDASANIAAVAAAAANAGRSEKNASVSGLSR</sequence>
<dbReference type="Proteomes" id="UP001231189">
    <property type="component" value="Unassembled WGS sequence"/>
</dbReference>
<dbReference type="AlphaFoldDB" id="A0AAD8WMG1"/>
<keyword evidence="4" id="KW-1185">Reference proteome</keyword>
<keyword evidence="1" id="KW-0472">Membrane</keyword>
<accession>A0AAD8WMG1</accession>
<protein>
    <recommendedName>
        <fullName evidence="2">Reverse transcriptase Ty1/copia-type domain-containing protein</fullName>
    </recommendedName>
</protein>
<feature type="domain" description="Reverse transcriptase Ty1/copia-type" evidence="2">
    <location>
        <begin position="212"/>
        <end position="261"/>
    </location>
</feature>
<reference evidence="3" key="1">
    <citation type="submission" date="2023-07" db="EMBL/GenBank/DDBJ databases">
        <title>A chromosome-level genome assembly of Lolium multiflorum.</title>
        <authorList>
            <person name="Chen Y."/>
            <person name="Copetti D."/>
            <person name="Kolliker R."/>
            <person name="Studer B."/>
        </authorList>
    </citation>
    <scope>NUCLEOTIDE SEQUENCE</scope>
    <source>
        <strain evidence="3">02402/16</strain>
        <tissue evidence="3">Leaf</tissue>
    </source>
</reference>
<proteinExistence type="predicted"/>
<evidence type="ECO:0000313" key="3">
    <source>
        <dbReference type="EMBL" id="KAK1665783.1"/>
    </source>
</evidence>
<name>A0AAD8WMG1_LOLMU</name>